<keyword evidence="1" id="KW-0732">Signal</keyword>
<dbReference type="AlphaFoldDB" id="A0A1I2GBR8"/>
<dbReference type="PROSITE" id="PS51257">
    <property type="entry name" value="PROKAR_LIPOPROTEIN"/>
    <property type="match status" value="1"/>
</dbReference>
<reference evidence="3" key="1">
    <citation type="submission" date="2016-10" db="EMBL/GenBank/DDBJ databases">
        <authorList>
            <person name="Varghese N."/>
            <person name="Submissions S."/>
        </authorList>
    </citation>
    <scope>NUCLEOTIDE SEQUENCE [LARGE SCALE GENOMIC DNA]</scope>
    <source>
        <strain evidence="3">DSM 27981</strain>
    </source>
</reference>
<evidence type="ECO:0000313" key="2">
    <source>
        <dbReference type="EMBL" id="SFF14613.1"/>
    </source>
</evidence>
<evidence type="ECO:0000256" key="1">
    <source>
        <dbReference type="SAM" id="SignalP"/>
    </source>
</evidence>
<sequence length="96" mass="10265">MRNMIPAALGAALLLSGCAAAPRVETLQVRVPVPVACLEPVPERPSMPTEGLQPGASVDDFTRTAQAEIERREGYEGQLRAALDNCRKPIEGRDAP</sequence>
<organism evidence="2 3">
    <name type="scientific">Paracidovorax wautersii</name>
    <dbReference type="NCBI Taxonomy" id="1177982"/>
    <lineage>
        <taxon>Bacteria</taxon>
        <taxon>Pseudomonadati</taxon>
        <taxon>Pseudomonadota</taxon>
        <taxon>Betaproteobacteria</taxon>
        <taxon>Burkholderiales</taxon>
        <taxon>Comamonadaceae</taxon>
        <taxon>Paracidovorax</taxon>
    </lineage>
</organism>
<proteinExistence type="predicted"/>
<evidence type="ECO:0008006" key="4">
    <source>
        <dbReference type="Google" id="ProtNLM"/>
    </source>
</evidence>
<feature type="chain" id="PRO_5011784530" description="Lipoprotein" evidence="1">
    <location>
        <begin position="22"/>
        <end position="96"/>
    </location>
</feature>
<dbReference type="EMBL" id="FONX01000014">
    <property type="protein sequence ID" value="SFF14613.1"/>
    <property type="molecule type" value="Genomic_DNA"/>
</dbReference>
<evidence type="ECO:0000313" key="3">
    <source>
        <dbReference type="Proteomes" id="UP000199119"/>
    </source>
</evidence>
<gene>
    <name evidence="2" type="ORF">SAMN04489711_11447</name>
</gene>
<keyword evidence="3" id="KW-1185">Reference proteome</keyword>
<feature type="signal peptide" evidence="1">
    <location>
        <begin position="1"/>
        <end position="21"/>
    </location>
</feature>
<name>A0A1I2GBR8_9BURK</name>
<protein>
    <recommendedName>
        <fullName evidence="4">Lipoprotein</fullName>
    </recommendedName>
</protein>
<dbReference type="OrthoDB" id="8859595at2"/>
<dbReference type="STRING" id="1177982.SAMN04489711_11447"/>
<dbReference type="Proteomes" id="UP000199119">
    <property type="component" value="Unassembled WGS sequence"/>
</dbReference>
<accession>A0A1I2GBR8</accession>